<feature type="region of interest" description="Disordered" evidence="4">
    <location>
        <begin position="1111"/>
        <end position="1160"/>
    </location>
</feature>
<feature type="compositionally biased region" description="Polar residues" evidence="4">
    <location>
        <begin position="540"/>
        <end position="552"/>
    </location>
</feature>
<keyword evidence="2" id="KW-0677">Repeat</keyword>
<gene>
    <name evidence="5" type="ORF">EgrG_000540400</name>
</gene>
<dbReference type="PROSITE" id="PS51450">
    <property type="entry name" value="LRR"/>
    <property type="match status" value="3"/>
</dbReference>
<feature type="coiled-coil region" evidence="3">
    <location>
        <begin position="1385"/>
        <end position="1470"/>
    </location>
</feature>
<evidence type="ECO:0000313" key="5">
    <source>
        <dbReference type="EMBL" id="CDS21030.1"/>
    </source>
</evidence>
<dbReference type="InterPro" id="IPR032675">
    <property type="entry name" value="LRR_dom_sf"/>
</dbReference>
<feature type="compositionally biased region" description="Polar residues" evidence="4">
    <location>
        <begin position="606"/>
        <end position="627"/>
    </location>
</feature>
<dbReference type="SUPFAM" id="SSF52058">
    <property type="entry name" value="L domain-like"/>
    <property type="match status" value="1"/>
</dbReference>
<dbReference type="WBParaSite" id="EgrG_000540400">
    <property type="protein sequence ID" value="EgrG_000540400"/>
    <property type="gene ID" value="EgrG_000540400"/>
</dbReference>
<dbReference type="InterPro" id="IPR050576">
    <property type="entry name" value="Cilia_flagella_integrity"/>
</dbReference>
<dbReference type="InterPro" id="IPR003591">
    <property type="entry name" value="Leu-rich_rpt_typical-subtyp"/>
</dbReference>
<feature type="region of interest" description="Disordered" evidence="4">
    <location>
        <begin position="400"/>
        <end position="504"/>
    </location>
</feature>
<dbReference type="SMART" id="SM00365">
    <property type="entry name" value="LRR_SD22"/>
    <property type="match status" value="4"/>
</dbReference>
<dbReference type="Pfam" id="PF12799">
    <property type="entry name" value="LRR_4"/>
    <property type="match status" value="1"/>
</dbReference>
<evidence type="ECO:0000256" key="2">
    <source>
        <dbReference type="ARBA" id="ARBA00022737"/>
    </source>
</evidence>
<feature type="region of interest" description="Disordered" evidence="4">
    <location>
        <begin position="686"/>
        <end position="778"/>
    </location>
</feature>
<keyword evidence="3" id="KW-0175">Coiled coil</keyword>
<feature type="compositionally biased region" description="Basic and acidic residues" evidence="4">
    <location>
        <begin position="1696"/>
        <end position="1708"/>
    </location>
</feature>
<dbReference type="InterPro" id="IPR025875">
    <property type="entry name" value="Leu-rich_rpt_4"/>
</dbReference>
<reference evidence="7" key="3">
    <citation type="submission" date="2020-10" db="UniProtKB">
        <authorList>
            <consortium name="WormBaseParasite"/>
        </authorList>
    </citation>
    <scope>IDENTIFICATION</scope>
</reference>
<dbReference type="OrthoDB" id="6265693at2759"/>
<evidence type="ECO:0000256" key="3">
    <source>
        <dbReference type="SAM" id="Coils"/>
    </source>
</evidence>
<dbReference type="PANTHER" id="PTHR45973">
    <property type="entry name" value="PROTEIN PHOSPHATASE 1 REGULATORY SUBUNIT SDS22-RELATED"/>
    <property type="match status" value="1"/>
</dbReference>
<feature type="compositionally biased region" description="Polar residues" evidence="4">
    <location>
        <begin position="1124"/>
        <end position="1137"/>
    </location>
</feature>
<feature type="coiled-coil region" evidence="3">
    <location>
        <begin position="1262"/>
        <end position="1333"/>
    </location>
</feature>
<feature type="compositionally biased region" description="Polar residues" evidence="4">
    <location>
        <begin position="714"/>
        <end position="726"/>
    </location>
</feature>
<keyword evidence="1" id="KW-0433">Leucine-rich repeat</keyword>
<sequence>MSSLSLTETKDVNAFSALPRTLKKFPVQYINEDFLRRCTKTQDLSTVHHLCLTANVTAPYKIVYLEHLEGLKYLTVLNVSGNGIESLEGLRSLTRLKCLNLNHNCVSRLNGLENLKNLQRLYLNHNMVQDFPSWFQHSLVSLKSLQVGYNRIDNLHSLTKLRRLPNLVELVIKGNPATDPGNAHYSYICPSKFSTAADQQESVFKQCCRSFVIFHLRSLTLLDGQIVVPEERKEADCWFEQSEISRINSQLESREAEVADLSDCLARLSIEAEGRGALAEGLARQKAEQDLRLEEMRKELAVKDELLRAKSDELLRACLKHYEIEQELAFYKIDTKLAAFLGKPPDVNAGGEGGYHRLDTQAVARNTSNVTVDESPYLGKCRYIRLSGASTSNQASGVVAIDSNTLPPPKSQVNVPTDPRRTKSIDFSPFTSSLARSVPLQLSPHSDRSEEEATEATASSEDFSEASTQHQEQQQQLEEPRERGMPLTSTPLKMVSPHAPSTLKGRITASGTVTMPFFGTSPEPEELTEDSWYRDPPINHNGSRSSLSNQKCNPRSIVRIQCDSGIEAGNHCSNDIQEGSLDDGRIESLPDSPHVEHTPSQRRDSSTQASINSQNHLRNPSRCQTDSPAVEMIHRQWQERTRQRLGKPPTQHSNESINVKMQANGDDLKVMKKELARLQAAVLGLSTERTRPSSETGSDDAARQKTSDDVDFASTFSEPHNGQSRPVISAKRRTNKPPSFRQEQFSHLACSWNPSDHTEGSITSEYEQTQHRENKTPTKRFHACIRGAASAVDIRRSLHRASTGYLKHRGKSMEMLPDNTPLDVQLLYKLQSELYDLHDRLQYAENANTSRLEEAIRHINVLESELRRSRGRRDSPEERRWQIQLSEGLAEMRRCRDCILELQHKLMRDSPNHSRDQSGQNGDLEEVRGTLKAQERELSKLTGIVNRLTQTTPVCDNSAGEVTEMVRVVPSGKLLCNVTEHHNLEDYLQHLQGVADELRQQLQQKRAKLKEVRTSSLELQKLLKEREGELTRVTSELLASKEELLRANDKVKSMIAERSSQADQVEAQRAESQHLEEKIAELTSHLGALRVEIAAVEQQKEHRKEELAAISRRVEEKSSHPQKRTSQAFTGFTTEASSVGDGNPRSDSSHSISPRYELDQLQPKVAEARARMETLSREIGIRTAELELLRSKKAQEAHLADVQLEATRRELRLKLDELSIAKEELYSVRQERDRMASELQSSRRTASMHPTSDGIPTISGDVSELTLRLQNLQADISRHKDEISKLEDQRRMKREEVSQLEKSLTEAKEELVLAQTRRQNAEAQLSLTRQKGELLKGQLEAFEASVEVKQRLISDLCSSSESRIVAMEKELQRMLNSTQQIASERSTAKMELTQLKQQLQAGSNELQNLEDQITSAHQRLEKSDSNTKVSRAGEKLQALNATIAAQTVESERLAREISEKQRLLKEMQVKLQFPRHNHGDIDAVVSRLEGLEKHEIEVLIGDKTKLMEDHSQLVSELTTTRSQLEATQRACKKLKRRTAKELADLERVAEEQCNRASVFAEELALLRRNYTYLQARIAASEEVSDRERRLQEALFAIKTELAASSPTAGGIDAALRHFDAIESLVRRNLHSPLNGFSTTHLKSFSSVPHLAMPQGGSAESVGEEQLHPLPPQPPSTKNVRPPSSGLGSSITPQSSSDDRLLNLQEQARRQLLEHQTNLEIERLKHQIGATEAHQ</sequence>
<accession>A0A068WTS5</accession>
<evidence type="ECO:0000313" key="7">
    <source>
        <dbReference type="WBParaSite" id="EgrG_000540400"/>
    </source>
</evidence>
<name>A0A068WTS5_ECHGR</name>
<evidence type="ECO:0000256" key="4">
    <source>
        <dbReference type="SAM" id="MobiDB-lite"/>
    </source>
</evidence>
<feature type="coiled-coil region" evidence="3">
    <location>
        <begin position="924"/>
        <end position="951"/>
    </location>
</feature>
<feature type="compositionally biased region" description="Basic and acidic residues" evidence="4">
    <location>
        <begin position="582"/>
        <end position="605"/>
    </location>
</feature>
<protein>
    <submittedName>
        <fullName evidence="5 7">Centrosomal protein 1</fullName>
    </submittedName>
</protein>
<feature type="compositionally biased region" description="Polar residues" evidence="4">
    <location>
        <begin position="752"/>
        <end position="767"/>
    </location>
</feature>
<dbReference type="Gene3D" id="3.80.10.10">
    <property type="entry name" value="Ribonuclease Inhibitor"/>
    <property type="match status" value="1"/>
</dbReference>
<organism evidence="5">
    <name type="scientific">Echinococcus granulosus</name>
    <name type="common">Hydatid tapeworm</name>
    <dbReference type="NCBI Taxonomy" id="6210"/>
    <lineage>
        <taxon>Eukaryota</taxon>
        <taxon>Metazoa</taxon>
        <taxon>Spiralia</taxon>
        <taxon>Lophotrochozoa</taxon>
        <taxon>Platyhelminthes</taxon>
        <taxon>Cestoda</taxon>
        <taxon>Eucestoda</taxon>
        <taxon>Cyclophyllidea</taxon>
        <taxon>Taeniidae</taxon>
        <taxon>Echinococcus</taxon>
        <taxon>Echinococcus granulosus group</taxon>
    </lineage>
</organism>
<evidence type="ECO:0000313" key="6">
    <source>
        <dbReference type="Proteomes" id="UP000492820"/>
    </source>
</evidence>
<feature type="compositionally biased region" description="Polar residues" evidence="4">
    <location>
        <begin position="1238"/>
        <end position="1250"/>
    </location>
</feature>
<dbReference type="SMART" id="SM00369">
    <property type="entry name" value="LRR_TYP"/>
    <property type="match status" value="5"/>
</dbReference>
<dbReference type="InterPro" id="IPR001611">
    <property type="entry name" value="Leu-rich_rpt"/>
</dbReference>
<feature type="compositionally biased region" description="Polar residues" evidence="4">
    <location>
        <begin position="1685"/>
        <end position="1695"/>
    </location>
</feature>
<dbReference type="Gene3D" id="1.10.287.1490">
    <property type="match status" value="1"/>
</dbReference>
<proteinExistence type="predicted"/>
<feature type="coiled-coil region" evidence="3">
    <location>
        <begin position="1517"/>
        <end position="1555"/>
    </location>
</feature>
<feature type="region of interest" description="Disordered" evidence="4">
    <location>
        <begin position="568"/>
        <end position="627"/>
    </location>
</feature>
<feature type="region of interest" description="Disordered" evidence="4">
    <location>
        <begin position="520"/>
        <end position="552"/>
    </location>
</feature>
<dbReference type="PANTHER" id="PTHR45973:SF36">
    <property type="entry name" value="CENTRIOLIN"/>
    <property type="match status" value="1"/>
</dbReference>
<feature type="region of interest" description="Disordered" evidence="4">
    <location>
        <begin position="1236"/>
        <end position="1259"/>
    </location>
</feature>
<reference evidence="5 6" key="1">
    <citation type="journal article" date="2013" name="Nature">
        <title>The genomes of four tapeworm species reveal adaptations to parasitism.</title>
        <authorList>
            <person name="Tsai I.J."/>
            <person name="Zarowiecki M."/>
            <person name="Holroyd N."/>
            <person name="Garciarrubio A."/>
            <person name="Sanchez-Flores A."/>
            <person name="Brooks K.L."/>
            <person name="Tracey A."/>
            <person name="Bobes R.J."/>
            <person name="Fragoso G."/>
            <person name="Sciutto E."/>
            <person name="Aslett M."/>
            <person name="Beasley H."/>
            <person name="Bennett H.M."/>
            <person name="Cai J."/>
            <person name="Camicia F."/>
            <person name="Clark R."/>
            <person name="Cucher M."/>
            <person name="De Silva N."/>
            <person name="Day T.A."/>
            <person name="Deplazes P."/>
            <person name="Estrada K."/>
            <person name="Fernandez C."/>
            <person name="Holland P.W."/>
            <person name="Hou J."/>
            <person name="Hu S."/>
            <person name="Huckvale T."/>
            <person name="Hung S.S."/>
            <person name="Kamenetzky L."/>
            <person name="Keane J.A."/>
            <person name="Kiss F."/>
            <person name="Koziol U."/>
            <person name="Lambert O."/>
            <person name="Liu K."/>
            <person name="Luo X."/>
            <person name="Luo Y."/>
            <person name="Macchiaroli N."/>
            <person name="Nichol S."/>
            <person name="Paps J."/>
            <person name="Parkinson J."/>
            <person name="Pouchkina-Stantcheva N."/>
            <person name="Riddiford N."/>
            <person name="Rosenzvit M."/>
            <person name="Salinas G."/>
            <person name="Wasmuth J.D."/>
            <person name="Zamanian M."/>
            <person name="Zheng Y."/>
            <person name="Cai X."/>
            <person name="Soberon X."/>
            <person name="Olson P.D."/>
            <person name="Laclette J.P."/>
            <person name="Brehm K."/>
            <person name="Berriman M."/>
            <person name="Garciarrubio A."/>
            <person name="Bobes R.J."/>
            <person name="Fragoso G."/>
            <person name="Sanchez-Flores A."/>
            <person name="Estrada K."/>
            <person name="Cevallos M.A."/>
            <person name="Morett E."/>
            <person name="Gonzalez V."/>
            <person name="Portillo T."/>
            <person name="Ochoa-Leyva A."/>
            <person name="Jose M.V."/>
            <person name="Sciutto E."/>
            <person name="Landa A."/>
            <person name="Jimenez L."/>
            <person name="Valdes V."/>
            <person name="Carrero J.C."/>
            <person name="Larralde C."/>
            <person name="Morales-Montor J."/>
            <person name="Limon-Lason J."/>
            <person name="Soberon X."/>
            <person name="Laclette J.P."/>
        </authorList>
    </citation>
    <scope>NUCLEOTIDE SEQUENCE [LARGE SCALE GENOMIC DNA]</scope>
</reference>
<evidence type="ECO:0000256" key="1">
    <source>
        <dbReference type="ARBA" id="ARBA00022614"/>
    </source>
</evidence>
<feature type="coiled-coil region" evidence="3">
    <location>
        <begin position="981"/>
        <end position="1015"/>
    </location>
</feature>
<dbReference type="EMBL" id="LK028582">
    <property type="protein sequence ID" value="CDS21030.1"/>
    <property type="molecule type" value="Genomic_DNA"/>
</dbReference>
<feature type="compositionally biased region" description="Low complexity" evidence="4">
    <location>
        <begin position="455"/>
        <end position="477"/>
    </location>
</feature>
<feature type="region of interest" description="Disordered" evidence="4">
    <location>
        <begin position="1647"/>
        <end position="1708"/>
    </location>
</feature>
<dbReference type="Proteomes" id="UP000492820">
    <property type="component" value="Unassembled WGS sequence"/>
</dbReference>
<feature type="coiled-coil region" evidence="3">
    <location>
        <begin position="279"/>
        <end position="313"/>
    </location>
</feature>
<reference evidence="5" key="2">
    <citation type="submission" date="2014-06" db="EMBL/GenBank/DDBJ databases">
        <authorList>
            <person name="Aslett M."/>
        </authorList>
    </citation>
    <scope>NUCLEOTIDE SEQUENCE</scope>
</reference>